<accession>A0ACB6QV88</accession>
<reference evidence="1" key="1">
    <citation type="journal article" date="2020" name="Stud. Mycol.">
        <title>101 Dothideomycetes genomes: a test case for predicting lifestyles and emergence of pathogens.</title>
        <authorList>
            <person name="Haridas S."/>
            <person name="Albert R."/>
            <person name="Binder M."/>
            <person name="Bloem J."/>
            <person name="Labutti K."/>
            <person name="Salamov A."/>
            <person name="Andreopoulos B."/>
            <person name="Baker S."/>
            <person name="Barry K."/>
            <person name="Bills G."/>
            <person name="Bluhm B."/>
            <person name="Cannon C."/>
            <person name="Castanera R."/>
            <person name="Culley D."/>
            <person name="Daum C."/>
            <person name="Ezra D."/>
            <person name="Gonzalez J."/>
            <person name="Henrissat B."/>
            <person name="Kuo A."/>
            <person name="Liang C."/>
            <person name="Lipzen A."/>
            <person name="Lutzoni F."/>
            <person name="Magnuson J."/>
            <person name="Mondo S."/>
            <person name="Nolan M."/>
            <person name="Ohm R."/>
            <person name="Pangilinan J."/>
            <person name="Park H.-J."/>
            <person name="Ramirez L."/>
            <person name="Alfaro M."/>
            <person name="Sun H."/>
            <person name="Tritt A."/>
            <person name="Yoshinaga Y."/>
            <person name="Zwiers L.-H."/>
            <person name="Turgeon B."/>
            <person name="Goodwin S."/>
            <person name="Spatafora J."/>
            <person name="Crous P."/>
            <person name="Grigoriev I."/>
        </authorList>
    </citation>
    <scope>NUCLEOTIDE SEQUENCE</scope>
    <source>
        <strain evidence="1">ATCC 200398</strain>
    </source>
</reference>
<sequence>MTSTVSTTVGSISAKLGWGVKEAKAAELDKQHRHITPLQGGLVPESSPASYACSQASNRAGGPGLSWPGSAVGDSFRRRSAWKTFENFPMLVSVWCCWQCSRLIDDAAGSAAGWSVMLLAVQLIDRRWGGGAAGGAAVSMLQAEQPLSTAGGAAVPIVNAAGGTAVVYCRRLLLMPLAEQLLSTAGGAAIVDAAGGAAYCGAAIVVADIVPPAGILPQAKNYQPSPLYLPFRCLDVYVSLSTIGAAGCAADVGGPAQGIEGGGGFVQSPRLSSRRASSAPSSGLLDEVALMAIVDELRLGLVVLADLLNEGRSANAAHRLIARTVSTTVWSWGSMAEVFAREKLAQRQGASALA</sequence>
<proteinExistence type="predicted"/>
<comment type="caution">
    <text evidence="1">The sequence shown here is derived from an EMBL/GenBank/DDBJ whole genome shotgun (WGS) entry which is preliminary data.</text>
</comment>
<evidence type="ECO:0000313" key="2">
    <source>
        <dbReference type="Proteomes" id="UP000799755"/>
    </source>
</evidence>
<organism evidence="1 2">
    <name type="scientific">Lindgomyces ingoldianus</name>
    <dbReference type="NCBI Taxonomy" id="673940"/>
    <lineage>
        <taxon>Eukaryota</taxon>
        <taxon>Fungi</taxon>
        <taxon>Dikarya</taxon>
        <taxon>Ascomycota</taxon>
        <taxon>Pezizomycotina</taxon>
        <taxon>Dothideomycetes</taxon>
        <taxon>Pleosporomycetidae</taxon>
        <taxon>Pleosporales</taxon>
        <taxon>Lindgomycetaceae</taxon>
        <taxon>Lindgomyces</taxon>
    </lineage>
</organism>
<evidence type="ECO:0000313" key="1">
    <source>
        <dbReference type="EMBL" id="KAF2470851.1"/>
    </source>
</evidence>
<name>A0ACB6QV88_9PLEO</name>
<dbReference type="EMBL" id="MU003506">
    <property type="protein sequence ID" value="KAF2470851.1"/>
    <property type="molecule type" value="Genomic_DNA"/>
</dbReference>
<protein>
    <submittedName>
        <fullName evidence="1">Uncharacterized protein</fullName>
    </submittedName>
</protein>
<keyword evidence="2" id="KW-1185">Reference proteome</keyword>
<dbReference type="Proteomes" id="UP000799755">
    <property type="component" value="Unassembled WGS sequence"/>
</dbReference>
<gene>
    <name evidence="1" type="ORF">BDR25DRAFT_354772</name>
</gene>